<dbReference type="Pfam" id="PF21956">
    <property type="entry name" value="DUF6922"/>
    <property type="match status" value="1"/>
</dbReference>
<proteinExistence type="predicted"/>
<dbReference type="InterPro" id="IPR053830">
    <property type="entry name" value="DUF6922"/>
</dbReference>
<sequence>MKLPEKLQRLFYRYHADRLDTTRHALIIIPTVLADGTLEDWDWLFDVYGWNTLQQWIREPLHARMLPPAMERFWTLVLDGVPRETPRWQGGNALRRVPPDALPDWFPTELR</sequence>
<protein>
    <recommendedName>
        <fullName evidence="1">DUF6922 domain-containing protein</fullName>
    </recommendedName>
</protein>
<gene>
    <name evidence="2" type="ORF">SAMN00768000_2356</name>
</gene>
<dbReference type="AlphaFoldDB" id="A0A1W1WH46"/>
<dbReference type="RefSeq" id="WP_020376184.1">
    <property type="nucleotide sequence ID" value="NZ_FWWY01000001.1"/>
</dbReference>
<dbReference type="Proteomes" id="UP000192660">
    <property type="component" value="Unassembled WGS sequence"/>
</dbReference>
<evidence type="ECO:0000313" key="2">
    <source>
        <dbReference type="EMBL" id="SMC05628.1"/>
    </source>
</evidence>
<organism evidence="2 3">
    <name type="scientific">Sulfobacillus thermosulfidooxidans (strain DSM 9293 / VKM B-1269 / AT-1)</name>
    <dbReference type="NCBI Taxonomy" id="929705"/>
    <lineage>
        <taxon>Bacteria</taxon>
        <taxon>Bacillati</taxon>
        <taxon>Bacillota</taxon>
        <taxon>Clostridia</taxon>
        <taxon>Eubacteriales</taxon>
        <taxon>Clostridiales Family XVII. Incertae Sedis</taxon>
        <taxon>Sulfobacillus</taxon>
    </lineage>
</organism>
<keyword evidence="3" id="KW-1185">Reference proteome</keyword>
<accession>A0A1W1WH46</accession>
<reference evidence="3" key="1">
    <citation type="submission" date="2017-04" db="EMBL/GenBank/DDBJ databases">
        <authorList>
            <person name="Varghese N."/>
            <person name="Submissions S."/>
        </authorList>
    </citation>
    <scope>NUCLEOTIDE SEQUENCE [LARGE SCALE GENOMIC DNA]</scope>
    <source>
        <strain evidence="3">DSM 9293</strain>
    </source>
</reference>
<feature type="domain" description="DUF6922" evidence="1">
    <location>
        <begin position="9"/>
        <end position="55"/>
    </location>
</feature>
<dbReference type="EMBL" id="FWWY01000001">
    <property type="protein sequence ID" value="SMC05628.1"/>
    <property type="molecule type" value="Genomic_DNA"/>
</dbReference>
<dbReference type="OrthoDB" id="1716404at2"/>
<evidence type="ECO:0000313" key="3">
    <source>
        <dbReference type="Proteomes" id="UP000192660"/>
    </source>
</evidence>
<name>A0A1W1WH46_SULTA</name>
<evidence type="ECO:0000259" key="1">
    <source>
        <dbReference type="Pfam" id="PF21956"/>
    </source>
</evidence>